<proteinExistence type="predicted"/>
<reference evidence="2" key="1">
    <citation type="submission" date="2013-09" db="EMBL/GenBank/DDBJ databases">
        <title>Corchorus olitorius genome sequencing.</title>
        <authorList>
            <person name="Alam M."/>
            <person name="Haque M.S."/>
            <person name="Islam M.S."/>
            <person name="Emdad E.M."/>
            <person name="Islam M.M."/>
            <person name="Ahmed B."/>
            <person name="Halim A."/>
            <person name="Hossen Q.M.M."/>
            <person name="Hossain M.Z."/>
            <person name="Ahmed R."/>
            <person name="Khan M.M."/>
            <person name="Islam R."/>
            <person name="Rashid M.M."/>
            <person name="Khan S.A."/>
            <person name="Rahman M.S."/>
            <person name="Alam M."/>
            <person name="Yahiya A.S."/>
            <person name="Khan M.S."/>
            <person name="Azam M.S."/>
            <person name="Haque T."/>
            <person name="Lashkar M.Z.H."/>
            <person name="Akhand A.I."/>
            <person name="Morshed G."/>
            <person name="Roy S."/>
            <person name="Uddin K.S."/>
            <person name="Rabeya T."/>
            <person name="Hossain A.S."/>
            <person name="Chowdhury A."/>
            <person name="Snigdha A.R."/>
            <person name="Mortoza M.S."/>
            <person name="Matin S.A."/>
            <person name="Hoque S.M.E."/>
            <person name="Islam M.K."/>
            <person name="Roy D.K."/>
            <person name="Haider R."/>
            <person name="Moosa M.M."/>
            <person name="Elias S.M."/>
            <person name="Hasan A.M."/>
            <person name="Jahan S."/>
            <person name="Shafiuddin M."/>
            <person name="Mahmood N."/>
            <person name="Shommy N.S."/>
        </authorList>
    </citation>
    <scope>NUCLEOTIDE SEQUENCE [LARGE SCALE GENOMIC DNA]</scope>
    <source>
        <strain evidence="2">cv. O-4</strain>
    </source>
</reference>
<comment type="caution">
    <text evidence="1">The sequence shown here is derived from an EMBL/GenBank/DDBJ whole genome shotgun (WGS) entry which is preliminary data.</text>
</comment>
<dbReference type="AlphaFoldDB" id="A0A1R3KGH2"/>
<protein>
    <submittedName>
        <fullName evidence="1">Uncharacterized protein</fullName>
    </submittedName>
</protein>
<organism evidence="1 2">
    <name type="scientific">Corchorus olitorius</name>
    <dbReference type="NCBI Taxonomy" id="93759"/>
    <lineage>
        <taxon>Eukaryota</taxon>
        <taxon>Viridiplantae</taxon>
        <taxon>Streptophyta</taxon>
        <taxon>Embryophyta</taxon>
        <taxon>Tracheophyta</taxon>
        <taxon>Spermatophyta</taxon>
        <taxon>Magnoliopsida</taxon>
        <taxon>eudicotyledons</taxon>
        <taxon>Gunneridae</taxon>
        <taxon>Pentapetalae</taxon>
        <taxon>rosids</taxon>
        <taxon>malvids</taxon>
        <taxon>Malvales</taxon>
        <taxon>Malvaceae</taxon>
        <taxon>Grewioideae</taxon>
        <taxon>Apeibeae</taxon>
        <taxon>Corchorus</taxon>
    </lineage>
</organism>
<sequence>MVSPWEWPQTLRFGFIHLSLSIPRFNLRIGNTLAVDLATGCPAVSGGALFISKPSSLEIQNPSRHCLHRATIGRPSHHTRAPTKPRICGKLLLAIPNLALALTSPKSPPNISNRV</sequence>
<keyword evidence="2" id="KW-1185">Reference proteome</keyword>
<evidence type="ECO:0000313" key="2">
    <source>
        <dbReference type="Proteomes" id="UP000187203"/>
    </source>
</evidence>
<dbReference type="EMBL" id="AWUE01013708">
    <property type="protein sequence ID" value="OMP06159.1"/>
    <property type="molecule type" value="Genomic_DNA"/>
</dbReference>
<evidence type="ECO:0000313" key="1">
    <source>
        <dbReference type="EMBL" id="OMP06159.1"/>
    </source>
</evidence>
<gene>
    <name evidence="1" type="ORF">COLO4_08302</name>
</gene>
<dbReference type="Proteomes" id="UP000187203">
    <property type="component" value="Unassembled WGS sequence"/>
</dbReference>
<name>A0A1R3KGH2_9ROSI</name>
<accession>A0A1R3KGH2</accession>